<keyword evidence="2" id="KW-0813">Transport</keyword>
<dbReference type="InterPro" id="IPR009040">
    <property type="entry name" value="Ferritin-like_diiron"/>
</dbReference>
<evidence type="ECO:0000313" key="9">
    <source>
        <dbReference type="Proteomes" id="UP000776252"/>
    </source>
</evidence>
<dbReference type="InterPro" id="IPR048574">
    <property type="entry name" value="RUBY_RBDX"/>
</dbReference>
<evidence type="ECO:0000256" key="1">
    <source>
        <dbReference type="ARBA" id="ARBA00001965"/>
    </source>
</evidence>
<dbReference type="PANTHER" id="PTHR43865">
    <property type="entry name" value="RUBRERYTHRIN-RELATED"/>
    <property type="match status" value="1"/>
</dbReference>
<organism evidence="8 9">
    <name type="scientific">Clostridium frigoris</name>
    <dbReference type="NCBI Taxonomy" id="205327"/>
    <lineage>
        <taxon>Bacteria</taxon>
        <taxon>Bacillati</taxon>
        <taxon>Bacillota</taxon>
        <taxon>Clostridia</taxon>
        <taxon>Eubacteriales</taxon>
        <taxon>Clostridiaceae</taxon>
        <taxon>Clostridium</taxon>
    </lineage>
</organism>
<proteinExistence type="predicted"/>
<dbReference type="EMBL" id="JAHLDV010000002">
    <property type="protein sequence ID" value="MBU3158510.1"/>
    <property type="molecule type" value="Genomic_DNA"/>
</dbReference>
<keyword evidence="5" id="KW-0408">Iron</keyword>
<dbReference type="InterPro" id="IPR003251">
    <property type="entry name" value="Rr_diiron-bd_dom"/>
</dbReference>
<comment type="caution">
    <text evidence="8">The sequence shown here is derived from an EMBL/GenBank/DDBJ whole genome shotgun (WGS) entry which is preliminary data.</text>
</comment>
<keyword evidence="9" id="KW-1185">Reference proteome</keyword>
<evidence type="ECO:0000256" key="3">
    <source>
        <dbReference type="ARBA" id="ARBA00022723"/>
    </source>
</evidence>
<dbReference type="InterPro" id="IPR052364">
    <property type="entry name" value="Rubrerythrin"/>
</dbReference>
<dbReference type="Pfam" id="PF02915">
    <property type="entry name" value="Rubrerythrin"/>
    <property type="match status" value="1"/>
</dbReference>
<comment type="cofactor">
    <cofactor evidence="1">
        <name>Fe(3+)</name>
        <dbReference type="ChEBI" id="CHEBI:29034"/>
    </cofactor>
</comment>
<dbReference type="PANTHER" id="PTHR43865:SF1">
    <property type="entry name" value="RUBRERYTHRIN-RELATED"/>
    <property type="match status" value="1"/>
</dbReference>
<dbReference type="PROSITE" id="PS50903">
    <property type="entry name" value="RUBREDOXIN_LIKE"/>
    <property type="match status" value="1"/>
</dbReference>
<reference evidence="8 9" key="1">
    <citation type="submission" date="2021-06" db="EMBL/GenBank/DDBJ databases">
        <title>Clostridia strains as spoilage organisms.</title>
        <authorList>
            <person name="Wambui J."/>
            <person name="Stephan R."/>
            <person name="Stevens M.J.A."/>
        </authorList>
    </citation>
    <scope>NUCLEOTIDE SEQUENCE [LARGE SCALE GENOMIC DNA]</scope>
    <source>
        <strain evidence="8 9">DSM 14204</strain>
    </source>
</reference>
<accession>A0ABS6BNL2</accession>
<sequence length="195" mass="22123">MKLLKGTDTAENLMRGFAGESQARTRYTYYASIAKKEGYIQIYNIFTETAGNELAHAKRFFNFLNQELNGESVEINAGYPVGLGDTRANLLSAANGENEEWTEIYPSFAKTAEKEGFTEIALAFRKVAEVEIHHDERFRALLTSLETNTIYHRDTPVKWICNKCGYIYEGTDAPKICPVCKHPEGYFQVLTENLK</sequence>
<protein>
    <submittedName>
        <fullName evidence="8">Rubrerythrin family protein</fullName>
    </submittedName>
</protein>
<dbReference type="Pfam" id="PF21349">
    <property type="entry name" value="RUBY_RBDX"/>
    <property type="match status" value="1"/>
</dbReference>
<dbReference type="NCBIfam" id="NF045767">
    <property type="entry name" value="RuberyRbr"/>
    <property type="match status" value="1"/>
</dbReference>
<dbReference type="PROSITE" id="PS50905">
    <property type="entry name" value="FERRITIN_LIKE"/>
    <property type="match status" value="1"/>
</dbReference>
<dbReference type="InterPro" id="IPR024934">
    <property type="entry name" value="Rubredoxin-like_dom"/>
</dbReference>
<gene>
    <name evidence="8" type="ORF">KPL37_01830</name>
</gene>
<evidence type="ECO:0000256" key="4">
    <source>
        <dbReference type="ARBA" id="ARBA00022982"/>
    </source>
</evidence>
<feature type="domain" description="Rubredoxin-like" evidence="6">
    <location>
        <begin position="156"/>
        <end position="190"/>
    </location>
</feature>
<evidence type="ECO:0000256" key="2">
    <source>
        <dbReference type="ARBA" id="ARBA00022448"/>
    </source>
</evidence>
<evidence type="ECO:0000313" key="8">
    <source>
        <dbReference type="EMBL" id="MBU3158510.1"/>
    </source>
</evidence>
<dbReference type="CDD" id="cd00729">
    <property type="entry name" value="rubredoxin_SM"/>
    <property type="match status" value="1"/>
</dbReference>
<dbReference type="Proteomes" id="UP000776252">
    <property type="component" value="Unassembled WGS sequence"/>
</dbReference>
<keyword evidence="3" id="KW-0479">Metal-binding</keyword>
<dbReference type="RefSeq" id="WP_216145569.1">
    <property type="nucleotide sequence ID" value="NZ_JAHLDV010000002.1"/>
</dbReference>
<feature type="domain" description="Ferritin-like diiron" evidence="7">
    <location>
        <begin position="3"/>
        <end position="149"/>
    </location>
</feature>
<evidence type="ECO:0000259" key="7">
    <source>
        <dbReference type="PROSITE" id="PS50905"/>
    </source>
</evidence>
<keyword evidence="4" id="KW-0249">Electron transport</keyword>
<evidence type="ECO:0000259" key="6">
    <source>
        <dbReference type="PROSITE" id="PS50903"/>
    </source>
</evidence>
<name>A0ABS6BNL2_9CLOT</name>
<dbReference type="CDD" id="cd01041">
    <property type="entry name" value="Rubrerythrin"/>
    <property type="match status" value="1"/>
</dbReference>
<evidence type="ECO:0000256" key="5">
    <source>
        <dbReference type="ARBA" id="ARBA00023004"/>
    </source>
</evidence>